<organism evidence="4 6">
    <name type="scientific">Flagellimonas pelagia</name>
    <dbReference type="NCBI Taxonomy" id="2306998"/>
    <lineage>
        <taxon>Bacteria</taxon>
        <taxon>Pseudomonadati</taxon>
        <taxon>Bacteroidota</taxon>
        <taxon>Flavobacteriia</taxon>
        <taxon>Flavobacteriales</taxon>
        <taxon>Flavobacteriaceae</taxon>
        <taxon>Flagellimonas</taxon>
    </lineage>
</organism>
<proteinExistence type="predicted"/>
<dbReference type="OrthoDB" id="9778236at2"/>
<dbReference type="EMBL" id="QXFI01000031">
    <property type="protein sequence ID" value="RIV43379.1"/>
    <property type="molecule type" value="Genomic_DNA"/>
</dbReference>
<keyword evidence="7" id="KW-1185">Reference proteome</keyword>
<feature type="coiled-coil region" evidence="3">
    <location>
        <begin position="89"/>
        <end position="147"/>
    </location>
</feature>
<gene>
    <name evidence="4" type="ORF">D2V05_13225</name>
    <name evidence="5" type="ORF">FQ017_13095</name>
</gene>
<dbReference type="AlphaFoldDB" id="A0A3A1NEX5"/>
<evidence type="ECO:0000313" key="4">
    <source>
        <dbReference type="EMBL" id="RIV43379.1"/>
    </source>
</evidence>
<dbReference type="EMBL" id="VNWK01000031">
    <property type="protein sequence ID" value="TXJ92821.1"/>
    <property type="molecule type" value="Genomic_DNA"/>
</dbReference>
<dbReference type="PANTHER" id="PTHR32347">
    <property type="entry name" value="EFFLUX SYSTEM COMPONENT YKNX-RELATED"/>
    <property type="match status" value="1"/>
</dbReference>
<accession>A0A3A1NEX5</accession>
<dbReference type="InterPro" id="IPR050465">
    <property type="entry name" value="UPF0194_transport"/>
</dbReference>
<evidence type="ECO:0000313" key="5">
    <source>
        <dbReference type="EMBL" id="TXJ92821.1"/>
    </source>
</evidence>
<reference evidence="4 6" key="1">
    <citation type="submission" date="2018-08" db="EMBL/GenBank/DDBJ databases">
        <title>Proposal of Muricauda 72 sp.nov. and Muricauda NH166 sp.nov., isolated from seawater.</title>
        <authorList>
            <person name="Cheng H."/>
            <person name="Wu Y.-H."/>
            <person name="Guo L.-L."/>
            <person name="Xu X.-W."/>
        </authorList>
    </citation>
    <scope>NUCLEOTIDE SEQUENCE [LARGE SCALE GENOMIC DNA]</scope>
    <source>
        <strain evidence="4 6">72</strain>
    </source>
</reference>
<evidence type="ECO:0000313" key="6">
    <source>
        <dbReference type="Proteomes" id="UP000266691"/>
    </source>
</evidence>
<keyword evidence="2 3" id="KW-0175">Coiled coil</keyword>
<evidence type="ECO:0000256" key="1">
    <source>
        <dbReference type="ARBA" id="ARBA00004196"/>
    </source>
</evidence>
<comment type="caution">
    <text evidence="4">The sequence shown here is derived from an EMBL/GenBank/DDBJ whole genome shotgun (WGS) entry which is preliminary data.</text>
</comment>
<dbReference type="SUPFAM" id="SSF111369">
    <property type="entry name" value="HlyD-like secretion proteins"/>
    <property type="match status" value="1"/>
</dbReference>
<protein>
    <submittedName>
        <fullName evidence="4">HlyD family efflux transporter periplasmic adaptor subunit</fullName>
    </submittedName>
</protein>
<evidence type="ECO:0000256" key="2">
    <source>
        <dbReference type="ARBA" id="ARBA00023054"/>
    </source>
</evidence>
<dbReference type="PROSITE" id="PS51257">
    <property type="entry name" value="PROKAR_LIPOPROTEIN"/>
    <property type="match status" value="1"/>
</dbReference>
<comment type="subcellular location">
    <subcellularLocation>
        <location evidence="1">Cell envelope</location>
    </subcellularLocation>
</comment>
<dbReference type="Proteomes" id="UP000266691">
    <property type="component" value="Unassembled WGS sequence"/>
</dbReference>
<dbReference type="Proteomes" id="UP000321621">
    <property type="component" value="Unassembled WGS sequence"/>
</dbReference>
<evidence type="ECO:0000313" key="7">
    <source>
        <dbReference type="Proteomes" id="UP000321621"/>
    </source>
</evidence>
<sequence length="297" mass="33071">MRRIQISTAALLLLAISCSDTNGLYDASGTFEATEVNIASEANGVIKQLNLEEGQTLEIGEYLGYVDSTQVYLQKQQLEAQIKVLLNRRPDIAVQLSSLEEQLRQAKREQQRVQNLVNGKAAPQKALDDANSQVEIIENQIKAQKSTLSISTSSLVNETEPLQAQIRQLNDKLEKCKIINKVKGTVLTKFAEENETTVQGAPLYSIANLETLTLRAYITGELLPEVKIGQQVKVLIDSASEDYKTYEGTVEWVSDKAEFTPKTIQTKEERANLVYAVKIKVPNDGYLKIGMYGEVKF</sequence>
<dbReference type="GO" id="GO:0030313">
    <property type="term" value="C:cell envelope"/>
    <property type="evidence" value="ECO:0007669"/>
    <property type="project" value="UniProtKB-SubCell"/>
</dbReference>
<dbReference type="Gene3D" id="2.40.30.170">
    <property type="match status" value="1"/>
</dbReference>
<reference evidence="5 7" key="2">
    <citation type="submission" date="2019-07" db="EMBL/GenBank/DDBJ databases">
        <title>Draft genome of two Muricauda strains isolated from deep sea.</title>
        <authorList>
            <person name="Sun C."/>
        </authorList>
    </citation>
    <scope>NUCLEOTIDE SEQUENCE [LARGE SCALE GENOMIC DNA]</scope>
    <source>
        <strain evidence="5 7">72</strain>
    </source>
</reference>
<evidence type="ECO:0000256" key="3">
    <source>
        <dbReference type="SAM" id="Coils"/>
    </source>
</evidence>
<dbReference type="PANTHER" id="PTHR32347:SF23">
    <property type="entry name" value="BLL5650 PROTEIN"/>
    <property type="match status" value="1"/>
</dbReference>
<name>A0A3A1NEX5_9FLAO</name>